<dbReference type="InterPro" id="IPR038459">
    <property type="entry name" value="MT_TRM10-typ_sf"/>
</dbReference>
<dbReference type="InterPro" id="IPR007356">
    <property type="entry name" value="tRNA_m1G_MeTrfase_euk"/>
</dbReference>
<keyword evidence="3" id="KW-0808">Transferase</keyword>
<dbReference type="Gene3D" id="3.40.1280.30">
    <property type="match status" value="1"/>
</dbReference>
<evidence type="ECO:0000256" key="7">
    <source>
        <dbReference type="SAM" id="MobiDB-lite"/>
    </source>
</evidence>
<dbReference type="GO" id="GO:0002939">
    <property type="term" value="P:tRNA N1-guanine methylation"/>
    <property type="evidence" value="ECO:0007669"/>
    <property type="project" value="TreeGrafter"/>
</dbReference>
<evidence type="ECO:0000256" key="2">
    <source>
        <dbReference type="ARBA" id="ARBA00022603"/>
    </source>
</evidence>
<comment type="catalytic activity">
    <reaction evidence="5">
        <text>guanosine(9) in tRNA + S-adenosyl-L-methionine = N(1)-methylguanosine(9) in tRNA + S-adenosyl-L-homocysteine + H(+)</text>
        <dbReference type="Rhea" id="RHEA:43156"/>
        <dbReference type="Rhea" id="RHEA-COMP:10367"/>
        <dbReference type="Rhea" id="RHEA-COMP:10368"/>
        <dbReference type="ChEBI" id="CHEBI:15378"/>
        <dbReference type="ChEBI" id="CHEBI:57856"/>
        <dbReference type="ChEBI" id="CHEBI:59789"/>
        <dbReference type="ChEBI" id="CHEBI:73542"/>
        <dbReference type="ChEBI" id="CHEBI:74269"/>
        <dbReference type="EC" id="2.1.1.221"/>
    </reaction>
</comment>
<dbReference type="PROSITE" id="PS51675">
    <property type="entry name" value="SAM_MT_TRM10"/>
    <property type="match status" value="1"/>
</dbReference>
<dbReference type="OrthoDB" id="278300at2759"/>
<feature type="compositionally biased region" description="Basic and acidic residues" evidence="7">
    <location>
        <begin position="266"/>
        <end position="280"/>
    </location>
</feature>
<dbReference type="AlphaFoldDB" id="A0A024U6P6"/>
<feature type="region of interest" description="Disordered" evidence="7">
    <location>
        <begin position="248"/>
        <end position="286"/>
    </location>
</feature>
<sequence length="286" mass="32016">METEGHDKEAAYEAKMVKKTVLARQRRKMRRKELLGSMTAEERKEFVANEAREEEERVRRLAEAPEKGQRIAIDCGYDGIMSNKEVSSLSKQIKFCYGTIKRMDNPFALTVTDCSEGSRIASALKRFSADKWSIKLEPSNVSSLYPQSDLVFLTPDSSTTLTSLDFSKVYVIGGIVDRSRVKGRSLEAATALGVATARLPIQEYVPDRHTDHVLNVNTVVEILASIQAGNDWPTTLAQCLPKRKQASMSRRVLKRQAKELTTSDEIQERDNNDVDAKADDIGEDNA</sequence>
<dbReference type="PANTHER" id="PTHR13563">
    <property type="entry name" value="TRNA (GUANINE-9-) METHYLTRANSFERASE"/>
    <property type="match status" value="1"/>
</dbReference>
<dbReference type="GeneID" id="20083907"/>
<dbReference type="RefSeq" id="XP_008870286.1">
    <property type="nucleotide sequence ID" value="XM_008872064.1"/>
</dbReference>
<dbReference type="InterPro" id="IPR028564">
    <property type="entry name" value="MT_TRM10-typ"/>
</dbReference>
<dbReference type="eggNOG" id="KOG2967">
    <property type="taxonomic scope" value="Eukaryota"/>
</dbReference>
<keyword evidence="6" id="KW-0175">Coiled coil</keyword>
<evidence type="ECO:0000256" key="3">
    <source>
        <dbReference type="ARBA" id="ARBA00022679"/>
    </source>
</evidence>
<proteinExistence type="predicted"/>
<evidence type="ECO:0000313" key="9">
    <source>
        <dbReference type="EMBL" id="ETW01288.1"/>
    </source>
</evidence>
<accession>A0A024U6P6</accession>
<organism evidence="9">
    <name type="scientific">Aphanomyces invadans</name>
    <dbReference type="NCBI Taxonomy" id="157072"/>
    <lineage>
        <taxon>Eukaryota</taxon>
        <taxon>Sar</taxon>
        <taxon>Stramenopiles</taxon>
        <taxon>Oomycota</taxon>
        <taxon>Saprolegniomycetes</taxon>
        <taxon>Saprolegniales</taxon>
        <taxon>Verrucalvaceae</taxon>
        <taxon>Aphanomyces</taxon>
    </lineage>
</organism>
<protein>
    <recommendedName>
        <fullName evidence="1">tRNA (guanine(9)-N(1))-methyltransferase</fullName>
        <ecNumber evidence="1">2.1.1.221</ecNumber>
    </recommendedName>
</protein>
<dbReference type="VEuPathDB" id="FungiDB:H310_06857"/>
<feature type="domain" description="SAM-dependent MTase TRM10-type" evidence="8">
    <location>
        <begin position="57"/>
        <end position="247"/>
    </location>
</feature>
<dbReference type="GO" id="GO:0005634">
    <property type="term" value="C:nucleus"/>
    <property type="evidence" value="ECO:0007669"/>
    <property type="project" value="TreeGrafter"/>
</dbReference>
<evidence type="ECO:0000256" key="6">
    <source>
        <dbReference type="SAM" id="Coils"/>
    </source>
</evidence>
<dbReference type="GO" id="GO:0000049">
    <property type="term" value="F:tRNA binding"/>
    <property type="evidence" value="ECO:0007669"/>
    <property type="project" value="TreeGrafter"/>
</dbReference>
<name>A0A024U6P6_9STRA</name>
<dbReference type="GO" id="GO:0052905">
    <property type="term" value="F:tRNA (guanosine(9)-N1)-methyltransferase activity"/>
    <property type="evidence" value="ECO:0007669"/>
    <property type="project" value="UniProtKB-EC"/>
</dbReference>
<evidence type="ECO:0000256" key="4">
    <source>
        <dbReference type="ARBA" id="ARBA00022691"/>
    </source>
</evidence>
<keyword evidence="2" id="KW-0489">Methyltransferase</keyword>
<feature type="coiled-coil region" evidence="6">
    <location>
        <begin position="37"/>
        <end position="64"/>
    </location>
</feature>
<dbReference type="CDD" id="cd18089">
    <property type="entry name" value="SPOUT_Trm10-like"/>
    <property type="match status" value="1"/>
</dbReference>
<keyword evidence="4" id="KW-0949">S-adenosyl-L-methionine</keyword>
<evidence type="ECO:0000259" key="8">
    <source>
        <dbReference type="PROSITE" id="PS51675"/>
    </source>
</evidence>
<gene>
    <name evidence="9" type="ORF">H310_06857</name>
</gene>
<dbReference type="EC" id="2.1.1.221" evidence="1"/>
<dbReference type="PANTHER" id="PTHR13563:SF13">
    <property type="entry name" value="TRNA METHYLTRANSFERASE 10 HOMOLOG A"/>
    <property type="match status" value="1"/>
</dbReference>
<evidence type="ECO:0000256" key="1">
    <source>
        <dbReference type="ARBA" id="ARBA00012797"/>
    </source>
</evidence>
<evidence type="ECO:0000256" key="5">
    <source>
        <dbReference type="ARBA" id="ARBA00048434"/>
    </source>
</evidence>
<dbReference type="EMBL" id="KI913963">
    <property type="protein sequence ID" value="ETW01288.1"/>
    <property type="molecule type" value="Genomic_DNA"/>
</dbReference>
<dbReference type="STRING" id="157072.A0A024U6P6"/>
<reference evidence="9" key="1">
    <citation type="submission" date="2013-12" db="EMBL/GenBank/DDBJ databases">
        <title>The Genome Sequence of Aphanomyces invadans NJM9701.</title>
        <authorList>
            <consortium name="The Broad Institute Genomics Platform"/>
            <person name="Russ C."/>
            <person name="Tyler B."/>
            <person name="van West P."/>
            <person name="Dieguez-Uribeondo J."/>
            <person name="Young S.K."/>
            <person name="Zeng Q."/>
            <person name="Gargeya S."/>
            <person name="Fitzgerald M."/>
            <person name="Abouelleil A."/>
            <person name="Alvarado L."/>
            <person name="Chapman S.B."/>
            <person name="Gainer-Dewar J."/>
            <person name="Goldberg J."/>
            <person name="Griggs A."/>
            <person name="Gujja S."/>
            <person name="Hansen M."/>
            <person name="Howarth C."/>
            <person name="Imamovic A."/>
            <person name="Ireland A."/>
            <person name="Larimer J."/>
            <person name="McCowan C."/>
            <person name="Murphy C."/>
            <person name="Pearson M."/>
            <person name="Poon T.W."/>
            <person name="Priest M."/>
            <person name="Roberts A."/>
            <person name="Saif S."/>
            <person name="Shea T."/>
            <person name="Sykes S."/>
            <person name="Wortman J."/>
            <person name="Nusbaum C."/>
            <person name="Birren B."/>
        </authorList>
    </citation>
    <scope>NUCLEOTIDE SEQUENCE [LARGE SCALE GENOMIC DNA]</scope>
    <source>
        <strain evidence="9">NJM9701</strain>
    </source>
</reference>